<feature type="region of interest" description="Disordered" evidence="4">
    <location>
        <begin position="66"/>
        <end position="140"/>
    </location>
</feature>
<dbReference type="GO" id="GO:0005576">
    <property type="term" value="C:extracellular region"/>
    <property type="evidence" value="ECO:0007669"/>
    <property type="project" value="TreeGrafter"/>
</dbReference>
<dbReference type="GO" id="GO:0042973">
    <property type="term" value="F:glucan endo-1,3-beta-D-glucosidase activity"/>
    <property type="evidence" value="ECO:0007669"/>
    <property type="project" value="TreeGrafter"/>
</dbReference>
<evidence type="ECO:0000256" key="5">
    <source>
        <dbReference type="SAM" id="SignalP"/>
    </source>
</evidence>
<dbReference type="AlphaFoldDB" id="A0AAD6HR95"/>
<organism evidence="6 7">
    <name type="scientific">Penicillium malachiteum</name>
    <dbReference type="NCBI Taxonomy" id="1324776"/>
    <lineage>
        <taxon>Eukaryota</taxon>
        <taxon>Fungi</taxon>
        <taxon>Dikarya</taxon>
        <taxon>Ascomycota</taxon>
        <taxon>Pezizomycotina</taxon>
        <taxon>Eurotiomycetes</taxon>
        <taxon>Eurotiomycetidae</taxon>
        <taxon>Eurotiales</taxon>
        <taxon>Aspergillaceae</taxon>
        <taxon>Penicillium</taxon>
    </lineage>
</organism>
<comment type="caution">
    <text evidence="6">The sequence shown here is derived from an EMBL/GenBank/DDBJ whole genome shotgun (WGS) entry which is preliminary data.</text>
</comment>
<feature type="compositionally biased region" description="Low complexity" evidence="4">
    <location>
        <begin position="80"/>
        <end position="94"/>
    </location>
</feature>
<evidence type="ECO:0000256" key="1">
    <source>
        <dbReference type="ARBA" id="ARBA00004196"/>
    </source>
</evidence>
<dbReference type="Proteomes" id="UP001215712">
    <property type="component" value="Unassembled WGS sequence"/>
</dbReference>
<dbReference type="SUPFAM" id="SSF51445">
    <property type="entry name" value="(Trans)glycosidases"/>
    <property type="match status" value="1"/>
</dbReference>
<feature type="chain" id="PRO_5042210855" evidence="5">
    <location>
        <begin position="20"/>
        <end position="401"/>
    </location>
</feature>
<evidence type="ECO:0000256" key="2">
    <source>
        <dbReference type="ARBA" id="ARBA00008773"/>
    </source>
</evidence>
<accession>A0AAD6HR95</accession>
<evidence type="ECO:0000256" key="4">
    <source>
        <dbReference type="SAM" id="MobiDB-lite"/>
    </source>
</evidence>
<dbReference type="GO" id="GO:0009277">
    <property type="term" value="C:fungal-type cell wall"/>
    <property type="evidence" value="ECO:0007669"/>
    <property type="project" value="TreeGrafter"/>
</dbReference>
<dbReference type="GO" id="GO:0009986">
    <property type="term" value="C:cell surface"/>
    <property type="evidence" value="ECO:0007669"/>
    <property type="project" value="TreeGrafter"/>
</dbReference>
<feature type="compositionally biased region" description="Polar residues" evidence="4">
    <location>
        <begin position="120"/>
        <end position="133"/>
    </location>
</feature>
<reference evidence="6" key="2">
    <citation type="submission" date="2023-01" db="EMBL/GenBank/DDBJ databases">
        <authorList>
            <person name="Petersen C."/>
        </authorList>
    </citation>
    <scope>NUCLEOTIDE SEQUENCE</scope>
    <source>
        <strain evidence="6">IBT 17514</strain>
    </source>
</reference>
<dbReference type="Gene3D" id="3.20.20.80">
    <property type="entry name" value="Glycosidases"/>
    <property type="match status" value="1"/>
</dbReference>
<protein>
    <submittedName>
        <fullName evidence="6">Glycoside hydrolase superfamily</fullName>
    </submittedName>
</protein>
<name>A0AAD6HR95_9EURO</name>
<dbReference type="InterPro" id="IPR017853">
    <property type="entry name" value="GH"/>
</dbReference>
<proteinExistence type="inferred from homology"/>
<feature type="compositionally biased region" description="Polar residues" evidence="4">
    <location>
        <begin position="95"/>
        <end position="108"/>
    </location>
</feature>
<feature type="signal peptide" evidence="5">
    <location>
        <begin position="1"/>
        <end position="19"/>
    </location>
</feature>
<comment type="subcellular location">
    <subcellularLocation>
        <location evidence="1">Cell envelope</location>
    </subcellularLocation>
</comment>
<dbReference type="InterPro" id="IPR050732">
    <property type="entry name" value="Beta-glucan_modifiers"/>
</dbReference>
<comment type="similarity">
    <text evidence="2">Belongs to the glycosyl hydrolase 17 family.</text>
</comment>
<feature type="compositionally biased region" description="Polar residues" evidence="4">
    <location>
        <begin position="66"/>
        <end position="79"/>
    </location>
</feature>
<dbReference type="GO" id="GO:0071555">
    <property type="term" value="P:cell wall organization"/>
    <property type="evidence" value="ECO:0007669"/>
    <property type="project" value="TreeGrafter"/>
</dbReference>
<sequence length="401" mass="44057">MKHFTRALFAWSLASIAHAAVQDPNHCLANLDDASTARISEVVVWVDENGEPIHTETNYVPAVTSTTQKTSLETLPIPQSTSTTTSDATHTILTQTKPQDESTSNNEAASPKRLQDKTSTDVPNHQNTGSKQPSTHKDHRQFGISYSPYAADRSCKNQDQINKDLDALSTHNFIRIYGTDCDQTRLVVTAARQHKMQVFAGIYDLTNFPQSLDAFKEAATHDSGKTDWSIYHTIAIGNELVNGGHNAPGEVTGAVTQARSYLRAQGYEGPVVTVDTFSVLIQHPELCKVSDYCAANCHAFFDATQSPHNAGAYALEQMHSVSAAAGGKRTMITESGWPHAGQANGAAIPSPENQRVAVESLRKSFAHQADDLVLFTAFDDLWKDDNRYTFNAERFWGIYDR</sequence>
<dbReference type="EMBL" id="JAQJAN010000004">
    <property type="protein sequence ID" value="KAJ5732629.1"/>
    <property type="molecule type" value="Genomic_DNA"/>
</dbReference>
<dbReference type="PANTHER" id="PTHR16631">
    <property type="entry name" value="GLUCAN 1,3-BETA-GLUCOSIDASE"/>
    <property type="match status" value="1"/>
</dbReference>
<keyword evidence="3 6" id="KW-0378">Hydrolase</keyword>
<reference evidence="6" key="1">
    <citation type="journal article" date="2023" name="IMA Fungus">
        <title>Comparative genomic study of the Penicillium genus elucidates a diverse pangenome and 15 lateral gene transfer events.</title>
        <authorList>
            <person name="Petersen C."/>
            <person name="Sorensen T."/>
            <person name="Nielsen M.R."/>
            <person name="Sondergaard T.E."/>
            <person name="Sorensen J.L."/>
            <person name="Fitzpatrick D.A."/>
            <person name="Frisvad J.C."/>
            <person name="Nielsen K.L."/>
        </authorList>
    </citation>
    <scope>NUCLEOTIDE SEQUENCE</scope>
    <source>
        <strain evidence="6">IBT 17514</strain>
    </source>
</reference>
<keyword evidence="5" id="KW-0732">Signal</keyword>
<evidence type="ECO:0000256" key="3">
    <source>
        <dbReference type="ARBA" id="ARBA00022801"/>
    </source>
</evidence>
<evidence type="ECO:0000313" key="7">
    <source>
        <dbReference type="Proteomes" id="UP001215712"/>
    </source>
</evidence>
<dbReference type="PANTHER" id="PTHR16631:SF14">
    <property type="entry name" value="FAMILY 17 GLUCOSIDASE SCW10-RELATED"/>
    <property type="match status" value="1"/>
</dbReference>
<keyword evidence="7" id="KW-1185">Reference proteome</keyword>
<gene>
    <name evidence="6" type="ORF">N7493_004110</name>
</gene>
<evidence type="ECO:0000313" key="6">
    <source>
        <dbReference type="EMBL" id="KAJ5732629.1"/>
    </source>
</evidence>